<dbReference type="AlphaFoldDB" id="A0A225WVN0"/>
<evidence type="ECO:0000313" key="2">
    <source>
        <dbReference type="Proteomes" id="UP000198211"/>
    </source>
</evidence>
<comment type="caution">
    <text evidence="1">The sequence shown here is derived from an EMBL/GenBank/DDBJ whole genome shotgun (WGS) entry which is preliminary data.</text>
</comment>
<gene>
    <name evidence="1" type="ORF">PHMEG_0004364</name>
</gene>
<accession>A0A225WVN0</accession>
<keyword evidence="2" id="KW-1185">Reference proteome</keyword>
<name>A0A225WVN0_9STRA</name>
<proteinExistence type="predicted"/>
<protein>
    <submittedName>
        <fullName evidence="1">Uncharacterized protein</fullName>
    </submittedName>
</protein>
<reference evidence="2" key="1">
    <citation type="submission" date="2017-03" db="EMBL/GenBank/DDBJ databases">
        <title>Phytopthora megakarya and P. palmivora, two closely related causual agents of cacao black pod achieved similar genome size and gene model numbers by different mechanisms.</title>
        <authorList>
            <person name="Ali S."/>
            <person name="Shao J."/>
            <person name="Larry D.J."/>
            <person name="Kronmiller B."/>
            <person name="Shen D."/>
            <person name="Strem M.D."/>
            <person name="Melnick R.L."/>
            <person name="Guiltinan M.J."/>
            <person name="Tyler B.M."/>
            <person name="Meinhardt L.W."/>
            <person name="Bailey B.A."/>
        </authorList>
    </citation>
    <scope>NUCLEOTIDE SEQUENCE [LARGE SCALE GENOMIC DNA]</scope>
    <source>
        <strain evidence="2">zdho120</strain>
    </source>
</reference>
<evidence type="ECO:0000313" key="1">
    <source>
        <dbReference type="EMBL" id="OWZ21127.1"/>
    </source>
</evidence>
<dbReference type="Proteomes" id="UP000198211">
    <property type="component" value="Unassembled WGS sequence"/>
</dbReference>
<dbReference type="EMBL" id="NBNE01000255">
    <property type="protein sequence ID" value="OWZ21127.1"/>
    <property type="molecule type" value="Genomic_DNA"/>
</dbReference>
<organism evidence="1 2">
    <name type="scientific">Phytophthora megakarya</name>
    <dbReference type="NCBI Taxonomy" id="4795"/>
    <lineage>
        <taxon>Eukaryota</taxon>
        <taxon>Sar</taxon>
        <taxon>Stramenopiles</taxon>
        <taxon>Oomycota</taxon>
        <taxon>Peronosporomycetes</taxon>
        <taxon>Peronosporales</taxon>
        <taxon>Peronosporaceae</taxon>
        <taxon>Phytophthora</taxon>
    </lineage>
</organism>
<sequence length="81" mass="9068">MIRSNRFLFIKRPNVPAGIAPIEVVCHSDLKVVEYGGTSYVLEAAQYTVKSRGHEFLNTYAFLSPKSDRGSLHLTRSANEI</sequence>